<organism evidence="2 3">
    <name type="scientific">Symbiobacterium terraclitae</name>
    <dbReference type="NCBI Taxonomy" id="557451"/>
    <lineage>
        <taxon>Bacteria</taxon>
        <taxon>Bacillati</taxon>
        <taxon>Bacillota</taxon>
        <taxon>Clostridia</taxon>
        <taxon>Eubacteriales</taxon>
        <taxon>Symbiobacteriaceae</taxon>
        <taxon>Symbiobacterium</taxon>
    </lineage>
</organism>
<evidence type="ECO:0000313" key="3">
    <source>
        <dbReference type="Proteomes" id="UP001519289"/>
    </source>
</evidence>
<keyword evidence="3" id="KW-1185">Reference proteome</keyword>
<sequence>MEWHESDPLMLDGWHEFNRIKWGVRPLRLRFGADDGAGARLDAVLYLDRRGRVFQPEENPYIPVAFHPDLTNPACRVEGQWLRLAEQLAVEMRRLGTANSIDLPVDVVDGRPWLWAGFHVEVKYTYVIDLPFHPERMEKAARSIARKALRAGYRCERTGRLADAHACLTATGSRKGFRLSVSLRDLQLLRDLLGDECLRVYICYSSSGEPAAANVVLYRPGGMAVGWVGGIASAHLSSGAAQLLRVACLTDLAAAGATAINLAGANIPGVALAKSQFGGRLTPYLSVDGCGLKSVAHWLMNWWHPTHAPGMAAPAGRRVGRALRQSAS</sequence>
<dbReference type="InterPro" id="IPR016181">
    <property type="entry name" value="Acyl_CoA_acyltransferase"/>
</dbReference>
<proteinExistence type="predicted"/>
<dbReference type="EMBL" id="JAGGLG010000037">
    <property type="protein sequence ID" value="MBP2019855.1"/>
    <property type="molecule type" value="Genomic_DNA"/>
</dbReference>
<dbReference type="RefSeq" id="WP_209467958.1">
    <property type="nucleotide sequence ID" value="NZ_JAGGLG010000037.1"/>
</dbReference>
<reference evidence="2 3" key="1">
    <citation type="submission" date="2021-03" db="EMBL/GenBank/DDBJ databases">
        <title>Genomic Encyclopedia of Type Strains, Phase IV (KMG-IV): sequencing the most valuable type-strain genomes for metagenomic binning, comparative biology and taxonomic classification.</title>
        <authorList>
            <person name="Goeker M."/>
        </authorList>
    </citation>
    <scope>NUCLEOTIDE SEQUENCE [LARGE SCALE GENOMIC DNA]</scope>
    <source>
        <strain evidence="2 3">DSM 27138</strain>
    </source>
</reference>
<feature type="domain" description="BioF2-like acetyltransferase" evidence="1">
    <location>
        <begin position="142"/>
        <end position="264"/>
    </location>
</feature>
<protein>
    <recommendedName>
        <fullName evidence="1">BioF2-like acetyltransferase domain-containing protein</fullName>
    </recommendedName>
</protein>
<dbReference type="Pfam" id="PF13480">
    <property type="entry name" value="Acetyltransf_6"/>
    <property type="match status" value="1"/>
</dbReference>
<evidence type="ECO:0000259" key="1">
    <source>
        <dbReference type="Pfam" id="PF13480"/>
    </source>
</evidence>
<dbReference type="SUPFAM" id="SSF55729">
    <property type="entry name" value="Acyl-CoA N-acyltransferases (Nat)"/>
    <property type="match status" value="1"/>
</dbReference>
<comment type="caution">
    <text evidence="2">The sequence shown here is derived from an EMBL/GenBank/DDBJ whole genome shotgun (WGS) entry which is preliminary data.</text>
</comment>
<accession>A0ABS4JWE3</accession>
<evidence type="ECO:0000313" key="2">
    <source>
        <dbReference type="EMBL" id="MBP2019855.1"/>
    </source>
</evidence>
<dbReference type="Gene3D" id="3.40.630.30">
    <property type="match status" value="1"/>
</dbReference>
<gene>
    <name evidence="2" type="ORF">J2Z79_003297</name>
</gene>
<dbReference type="Proteomes" id="UP001519289">
    <property type="component" value="Unassembled WGS sequence"/>
</dbReference>
<name>A0ABS4JWE3_9FIRM</name>
<dbReference type="InterPro" id="IPR038740">
    <property type="entry name" value="BioF2-like_GNAT_dom"/>
</dbReference>